<keyword evidence="3" id="KW-1185">Reference proteome</keyword>
<dbReference type="AlphaFoldDB" id="A0A2V0PKI9"/>
<dbReference type="Proteomes" id="UP000247498">
    <property type="component" value="Unassembled WGS sequence"/>
</dbReference>
<evidence type="ECO:0000256" key="1">
    <source>
        <dbReference type="SAM" id="SignalP"/>
    </source>
</evidence>
<gene>
    <name evidence="2" type="ORF">Rsub_12767</name>
</gene>
<evidence type="ECO:0008006" key="4">
    <source>
        <dbReference type="Google" id="ProtNLM"/>
    </source>
</evidence>
<sequence length="536" mass="53802">MEPRSPLAPLVVLLALIGAAAAWSGDVILEAQAVVPLPSGADGTLRIAAIDQGAPPGNPTTMDAAAIPIGELPDPLLSPQGIIDSVDAYASSEPGLTPLAQARNPLSSWMAAVDRLGPLTPLCDPLFVGTAFPLADAAMATAQGAIAAAAAKEHSNSSAGNGSGEAAADAALAALLNSLAVAGQPARIVELCQASADGSQLLRSTDGGELLAVRTPGLTRCRLAVAPVRREGSGSRFTAPVVEGDVQSGHMVAHTLGSLDGFSGIAAIEAVAEPPVLRHTNALTALQDAGIGIGAMRFAQVVEAAGLWGVLSEGSARCTVFLPSDKALEALVPADAWGYLASTAEGVALAEAIAARHWMPGMVLGSIALRARAVAGIELTTADSGSLRPELQQRGLQGAGLLFAEVGAVATEVGAVPATAAAGPDEEPWQQTPAFDGGERLEGTLLVEGVRLVRPDAALGRRVAVHALEGVLPVPHMREHAELFTRAVEAARRESSANGAAASGAAAAAPQRGPRWGAALVAAALGGALPWILAAA</sequence>
<protein>
    <recommendedName>
        <fullName evidence="4">FAS1 domain-containing protein</fullName>
    </recommendedName>
</protein>
<organism evidence="2 3">
    <name type="scientific">Raphidocelis subcapitata</name>
    <dbReference type="NCBI Taxonomy" id="307507"/>
    <lineage>
        <taxon>Eukaryota</taxon>
        <taxon>Viridiplantae</taxon>
        <taxon>Chlorophyta</taxon>
        <taxon>core chlorophytes</taxon>
        <taxon>Chlorophyceae</taxon>
        <taxon>CS clade</taxon>
        <taxon>Sphaeropleales</taxon>
        <taxon>Selenastraceae</taxon>
        <taxon>Raphidocelis</taxon>
    </lineage>
</organism>
<dbReference type="Gene3D" id="2.30.180.10">
    <property type="entry name" value="FAS1 domain"/>
    <property type="match status" value="1"/>
</dbReference>
<dbReference type="InterPro" id="IPR036378">
    <property type="entry name" value="FAS1_dom_sf"/>
</dbReference>
<reference evidence="2 3" key="1">
    <citation type="journal article" date="2018" name="Sci. Rep.">
        <title>Raphidocelis subcapitata (=Pseudokirchneriella subcapitata) provides an insight into genome evolution and environmental adaptations in the Sphaeropleales.</title>
        <authorList>
            <person name="Suzuki S."/>
            <person name="Yamaguchi H."/>
            <person name="Nakajima N."/>
            <person name="Kawachi M."/>
        </authorList>
    </citation>
    <scope>NUCLEOTIDE SEQUENCE [LARGE SCALE GENOMIC DNA]</scope>
    <source>
        <strain evidence="2 3">NIES-35</strain>
    </source>
</reference>
<name>A0A2V0PKI9_9CHLO</name>
<comment type="caution">
    <text evidence="2">The sequence shown here is derived from an EMBL/GenBank/DDBJ whole genome shotgun (WGS) entry which is preliminary data.</text>
</comment>
<feature type="signal peptide" evidence="1">
    <location>
        <begin position="1"/>
        <end position="22"/>
    </location>
</feature>
<dbReference type="EMBL" id="BDRX01000190">
    <property type="protein sequence ID" value="GBG00070.1"/>
    <property type="molecule type" value="Genomic_DNA"/>
</dbReference>
<evidence type="ECO:0000313" key="3">
    <source>
        <dbReference type="Proteomes" id="UP000247498"/>
    </source>
</evidence>
<dbReference type="OrthoDB" id="10684090at2759"/>
<feature type="chain" id="PRO_5016156017" description="FAS1 domain-containing protein" evidence="1">
    <location>
        <begin position="23"/>
        <end position="536"/>
    </location>
</feature>
<dbReference type="InParanoid" id="A0A2V0PKI9"/>
<keyword evidence="1" id="KW-0732">Signal</keyword>
<dbReference type="SUPFAM" id="SSF82153">
    <property type="entry name" value="FAS1 domain"/>
    <property type="match status" value="1"/>
</dbReference>
<proteinExistence type="predicted"/>
<accession>A0A2V0PKI9</accession>
<evidence type="ECO:0000313" key="2">
    <source>
        <dbReference type="EMBL" id="GBG00070.1"/>
    </source>
</evidence>